<reference evidence="8" key="1">
    <citation type="journal article" date="2019" name="Int. J. Syst. Evol. Microbiol.">
        <title>The Global Catalogue of Microorganisms (GCM) 10K type strain sequencing project: providing services to taxonomists for standard genome sequencing and annotation.</title>
        <authorList>
            <consortium name="The Broad Institute Genomics Platform"/>
            <consortium name="The Broad Institute Genome Sequencing Center for Infectious Disease"/>
            <person name="Wu L."/>
            <person name="Ma J."/>
        </authorList>
    </citation>
    <scope>NUCLEOTIDE SEQUENCE [LARGE SCALE GENOMIC DNA]</scope>
    <source>
        <strain evidence="8">CGMCC 1.15420</strain>
    </source>
</reference>
<evidence type="ECO:0000259" key="6">
    <source>
        <dbReference type="Pfam" id="PF05154"/>
    </source>
</evidence>
<feature type="domain" description="TM2" evidence="6">
    <location>
        <begin position="24"/>
        <end position="67"/>
    </location>
</feature>
<evidence type="ECO:0000256" key="1">
    <source>
        <dbReference type="ARBA" id="ARBA00004141"/>
    </source>
</evidence>
<feature type="transmembrane region" description="Helical" evidence="5">
    <location>
        <begin position="52"/>
        <end position="73"/>
    </location>
</feature>
<organism evidence="7 8">
    <name type="scientific">Paenibacillus aceti</name>
    <dbReference type="NCBI Taxonomy" id="1820010"/>
    <lineage>
        <taxon>Bacteria</taxon>
        <taxon>Bacillati</taxon>
        <taxon>Bacillota</taxon>
        <taxon>Bacilli</taxon>
        <taxon>Bacillales</taxon>
        <taxon>Paenibacillaceae</taxon>
        <taxon>Paenibacillus</taxon>
    </lineage>
</organism>
<keyword evidence="2 5" id="KW-0812">Transmembrane</keyword>
<gene>
    <name evidence="7" type="ORF">GCM10010913_16720</name>
</gene>
<evidence type="ECO:0000313" key="7">
    <source>
        <dbReference type="EMBL" id="GGF95759.1"/>
    </source>
</evidence>
<feature type="transmembrane region" description="Helical" evidence="5">
    <location>
        <begin position="85"/>
        <end position="109"/>
    </location>
</feature>
<evidence type="ECO:0000313" key="8">
    <source>
        <dbReference type="Proteomes" id="UP000608420"/>
    </source>
</evidence>
<keyword evidence="3 5" id="KW-1133">Transmembrane helix</keyword>
<evidence type="ECO:0000256" key="2">
    <source>
        <dbReference type="ARBA" id="ARBA00022692"/>
    </source>
</evidence>
<keyword evidence="4 5" id="KW-0472">Membrane</keyword>
<accession>A0ABQ1VSR6</accession>
<dbReference type="EMBL" id="BMIW01000009">
    <property type="protein sequence ID" value="GGF95759.1"/>
    <property type="molecule type" value="Genomic_DNA"/>
</dbReference>
<dbReference type="Proteomes" id="UP000608420">
    <property type="component" value="Unassembled WGS sequence"/>
</dbReference>
<comment type="caution">
    <text evidence="7">The sequence shown here is derived from an EMBL/GenBank/DDBJ whole genome shotgun (WGS) entry which is preliminary data.</text>
</comment>
<dbReference type="Pfam" id="PF05154">
    <property type="entry name" value="TM2"/>
    <property type="match status" value="1"/>
</dbReference>
<evidence type="ECO:0000256" key="4">
    <source>
        <dbReference type="ARBA" id="ARBA00023136"/>
    </source>
</evidence>
<sequence>MLFSKQDLSTNELIVLSSEMRKREKSLVFAYLMLLMGHLGIHRLYLKRTVSGILQLVLFIVMFISYILFLVLIGMDDSFTYDTNLYIPGLIFGFIALISFIGLTIWVIVDACLLPGIVRSWNHQLEQTLIAQIVALRPVGEPGHPPGTERFLN</sequence>
<comment type="subcellular location">
    <subcellularLocation>
        <location evidence="1">Membrane</location>
        <topology evidence="1">Multi-pass membrane protein</topology>
    </subcellularLocation>
</comment>
<name>A0ABQ1VSR6_9BACL</name>
<protein>
    <recommendedName>
        <fullName evidence="6">TM2 domain-containing protein</fullName>
    </recommendedName>
</protein>
<evidence type="ECO:0000256" key="5">
    <source>
        <dbReference type="SAM" id="Phobius"/>
    </source>
</evidence>
<dbReference type="InterPro" id="IPR007829">
    <property type="entry name" value="TM2"/>
</dbReference>
<evidence type="ECO:0000256" key="3">
    <source>
        <dbReference type="ARBA" id="ARBA00022989"/>
    </source>
</evidence>
<keyword evidence="8" id="KW-1185">Reference proteome</keyword>
<feature type="transmembrane region" description="Helical" evidence="5">
    <location>
        <begin position="27"/>
        <end position="46"/>
    </location>
</feature>
<dbReference type="RefSeq" id="WP_120463823.1">
    <property type="nucleotide sequence ID" value="NZ_BMIW01000009.1"/>
</dbReference>
<proteinExistence type="predicted"/>